<dbReference type="Pfam" id="PF12333">
    <property type="entry name" value="Ipi1_N"/>
    <property type="match status" value="1"/>
</dbReference>
<comment type="similarity">
    <text evidence="3 5">Belongs to the IPI1/TEX10 family.</text>
</comment>
<evidence type="ECO:0000256" key="5">
    <source>
        <dbReference type="RuleBase" id="RU368021"/>
    </source>
</evidence>
<sequence length="688" mass="75946">MPKSSKKKKDKVADFSKAKLKLGKGKKLPTNVVDTSFKARSIALPTQSITVEKDHTVPTTRRRQTFNDILSLLKHYSAGTRKDAIFSARELFENHPELLESSITPLVGACVRLIADEDPSVRKALLSFFWWLLPRVRRDAIVPHIPLLLLFTTSAQTHIFPEIRIDAVRFLDIFLGIVPETVVDGWDESHPGHGKRALEGYLGILNAGTKMGGAEGTAQATSTASVVLSPQSKLVVLRSLSSFLGLAVDPQSLTSGLSGPDVCLPAISLPTWFLRPSFTCRRLYEENVTVFQVPQDVNSGKQVVWNVQPELESFDEDFVYDSKTMSGPPDAAWTLNDLSKNFFEQDDSSRALGDIPFVMRLTRTLYATLTATSLDCAPIVFSLSTNPPETDLQMLTAALQITRTLYSAILQNTKHGDIRQSCEELKTLLGYLTGYFPFKPAHGEVKMEQAFQDLNVIYCELTSLLVLVSSRSDTGYVQCGNSRLRPPRSKAASLRGDAKLDVQAKLVSSYVIRLLRGEGESGSQLPRPVSPTVYTALLPTIWALLNQVTGLGGQLGNESSLVLSATLDHALRTTANSGVKRLTIEFVARLLLLEKERGYTGHFNPRHAGEDRKFREWVLHLPQALWELGTGNFATSQIIICVLLRLLHRGSCVIQCEQISSLSSRLVPFFLITHPIRGQVLGKIRGGG</sequence>
<keyword evidence="4 5" id="KW-0539">Nucleus</keyword>
<dbReference type="GO" id="GO:0006364">
    <property type="term" value="P:rRNA processing"/>
    <property type="evidence" value="ECO:0007669"/>
    <property type="project" value="UniProtKB-UniRule"/>
</dbReference>
<dbReference type="Proteomes" id="UP000054538">
    <property type="component" value="Unassembled WGS sequence"/>
</dbReference>
<dbReference type="AlphaFoldDB" id="A0A0D0DVP6"/>
<dbReference type="HOGENOM" id="CLU_013988_0_0_1"/>
<dbReference type="InParanoid" id="A0A0D0DVP6"/>
<evidence type="ECO:0000256" key="4">
    <source>
        <dbReference type="ARBA" id="ARBA00023242"/>
    </source>
</evidence>
<dbReference type="PANTHER" id="PTHR16056">
    <property type="entry name" value="REGULATOR OF MICROTUBULE DYNAMICS PROTEIN"/>
    <property type="match status" value="1"/>
</dbReference>
<name>A0A0D0DVP6_9AGAM</name>
<keyword evidence="5" id="KW-0698">rRNA processing</keyword>
<dbReference type="InterPro" id="IPR011989">
    <property type="entry name" value="ARM-like"/>
</dbReference>
<dbReference type="SUPFAM" id="SSF48371">
    <property type="entry name" value="ARM repeat"/>
    <property type="match status" value="1"/>
</dbReference>
<reference evidence="7 8" key="1">
    <citation type="submission" date="2014-04" db="EMBL/GenBank/DDBJ databases">
        <authorList>
            <consortium name="DOE Joint Genome Institute"/>
            <person name="Kuo A."/>
            <person name="Kohler A."/>
            <person name="Jargeat P."/>
            <person name="Nagy L.G."/>
            <person name="Floudas D."/>
            <person name="Copeland A."/>
            <person name="Barry K.W."/>
            <person name="Cichocki N."/>
            <person name="Veneault-Fourrey C."/>
            <person name="LaButti K."/>
            <person name="Lindquist E.A."/>
            <person name="Lipzen A."/>
            <person name="Lundell T."/>
            <person name="Morin E."/>
            <person name="Murat C."/>
            <person name="Sun H."/>
            <person name="Tunlid A."/>
            <person name="Henrissat B."/>
            <person name="Grigoriev I.V."/>
            <person name="Hibbett D.S."/>
            <person name="Martin F."/>
            <person name="Nordberg H.P."/>
            <person name="Cantor M.N."/>
            <person name="Hua S.X."/>
        </authorList>
    </citation>
    <scope>NUCLEOTIDE SEQUENCE [LARGE SCALE GENOMIC DNA]</scope>
    <source>
        <strain evidence="7 8">Ve08.2h10</strain>
    </source>
</reference>
<dbReference type="STRING" id="930991.A0A0D0DVP6"/>
<protein>
    <recommendedName>
        <fullName evidence="5">Pre-rRNA-processing protein</fullName>
    </recommendedName>
</protein>
<dbReference type="Gene3D" id="1.25.10.10">
    <property type="entry name" value="Leucine-rich Repeat Variant"/>
    <property type="match status" value="1"/>
</dbReference>
<comment type="subcellular location">
    <subcellularLocation>
        <location evidence="2 5">Nucleus</location>
    </subcellularLocation>
</comment>
<dbReference type="InterPro" id="IPR016024">
    <property type="entry name" value="ARM-type_fold"/>
</dbReference>
<evidence type="ECO:0000313" key="8">
    <source>
        <dbReference type="Proteomes" id="UP000054538"/>
    </source>
</evidence>
<accession>A0A0D0DVP6</accession>
<dbReference type="EMBL" id="KN825168">
    <property type="protein sequence ID" value="KIK93651.1"/>
    <property type="molecule type" value="Genomic_DNA"/>
</dbReference>
<comment type="subunit">
    <text evidence="5">Component of the RIX1 complex.</text>
</comment>
<evidence type="ECO:0000256" key="3">
    <source>
        <dbReference type="ARBA" id="ARBA00006427"/>
    </source>
</evidence>
<proteinExistence type="inferred from homology"/>
<dbReference type="GO" id="GO:0120330">
    <property type="term" value="C:rixosome complex"/>
    <property type="evidence" value="ECO:0007669"/>
    <property type="project" value="UniProtKB-UniRule"/>
</dbReference>
<dbReference type="PANTHER" id="PTHR16056:SF2">
    <property type="entry name" value="TESTIS-EXPRESSED PROTEIN 10"/>
    <property type="match status" value="1"/>
</dbReference>
<organism evidence="7 8">
    <name type="scientific">Paxillus rubicundulus Ve08.2h10</name>
    <dbReference type="NCBI Taxonomy" id="930991"/>
    <lineage>
        <taxon>Eukaryota</taxon>
        <taxon>Fungi</taxon>
        <taxon>Dikarya</taxon>
        <taxon>Basidiomycota</taxon>
        <taxon>Agaricomycotina</taxon>
        <taxon>Agaricomycetes</taxon>
        <taxon>Agaricomycetidae</taxon>
        <taxon>Boletales</taxon>
        <taxon>Paxilineae</taxon>
        <taxon>Paxillaceae</taxon>
        <taxon>Paxillus</taxon>
    </lineage>
</organism>
<reference evidence="8" key="2">
    <citation type="submission" date="2015-01" db="EMBL/GenBank/DDBJ databases">
        <title>Evolutionary Origins and Diversification of the Mycorrhizal Mutualists.</title>
        <authorList>
            <consortium name="DOE Joint Genome Institute"/>
            <consortium name="Mycorrhizal Genomics Consortium"/>
            <person name="Kohler A."/>
            <person name="Kuo A."/>
            <person name="Nagy L.G."/>
            <person name="Floudas D."/>
            <person name="Copeland A."/>
            <person name="Barry K.W."/>
            <person name="Cichocki N."/>
            <person name="Veneault-Fourrey C."/>
            <person name="LaButti K."/>
            <person name="Lindquist E.A."/>
            <person name="Lipzen A."/>
            <person name="Lundell T."/>
            <person name="Morin E."/>
            <person name="Murat C."/>
            <person name="Riley R."/>
            <person name="Ohm R."/>
            <person name="Sun H."/>
            <person name="Tunlid A."/>
            <person name="Henrissat B."/>
            <person name="Grigoriev I.V."/>
            <person name="Hibbett D.S."/>
            <person name="Martin F."/>
        </authorList>
    </citation>
    <scope>NUCLEOTIDE SEQUENCE [LARGE SCALE GENOMIC DNA]</scope>
    <source>
        <strain evidence="8">Ve08.2h10</strain>
    </source>
</reference>
<evidence type="ECO:0000259" key="6">
    <source>
        <dbReference type="Pfam" id="PF12333"/>
    </source>
</evidence>
<evidence type="ECO:0000256" key="2">
    <source>
        <dbReference type="ARBA" id="ARBA00004123"/>
    </source>
</evidence>
<keyword evidence="8" id="KW-1185">Reference proteome</keyword>
<evidence type="ECO:0000313" key="7">
    <source>
        <dbReference type="EMBL" id="KIK93651.1"/>
    </source>
</evidence>
<dbReference type="GO" id="GO:0005634">
    <property type="term" value="C:nucleus"/>
    <property type="evidence" value="ECO:0007669"/>
    <property type="project" value="UniProtKB-SubCell"/>
</dbReference>
<gene>
    <name evidence="7" type="ORF">PAXRUDRAFT_828751</name>
</gene>
<comment type="function">
    <text evidence="1 5">Component of the RIX1 complex required for processing of ITS2 sequences from 35S pre-rRNA.</text>
</comment>
<keyword evidence="5" id="KW-0690">Ribosome biogenesis</keyword>
<dbReference type="InterPro" id="IPR024679">
    <property type="entry name" value="Ipi1_N"/>
</dbReference>
<feature type="domain" description="Pre-rRNA-processing protein Ipi1 N-terminal" evidence="6">
    <location>
        <begin position="140"/>
        <end position="244"/>
    </location>
</feature>
<evidence type="ECO:0000256" key="1">
    <source>
        <dbReference type="ARBA" id="ARBA00002355"/>
    </source>
</evidence>
<dbReference type="OrthoDB" id="361362at2759"/>